<proteinExistence type="inferred from homology"/>
<evidence type="ECO:0000256" key="4">
    <source>
        <dbReference type="ARBA" id="ARBA00022679"/>
    </source>
</evidence>
<keyword evidence="6 10" id="KW-0735">Signal-anchor</keyword>
<evidence type="ECO:0000256" key="3">
    <source>
        <dbReference type="ARBA" id="ARBA00022676"/>
    </source>
</evidence>
<dbReference type="EC" id="2.4.1.-" evidence="10"/>
<keyword evidence="8 10" id="KW-0333">Golgi apparatus</keyword>
<reference evidence="12" key="1">
    <citation type="submission" date="2021-02" db="EMBL/GenBank/DDBJ databases">
        <title>Psilocybe cubensis genome.</title>
        <authorList>
            <person name="Mckernan K.J."/>
            <person name="Crawford S."/>
            <person name="Trippe A."/>
            <person name="Kane L.T."/>
            <person name="Mclaughlin S."/>
        </authorList>
    </citation>
    <scope>NUCLEOTIDE SEQUENCE [LARGE SCALE GENOMIC DNA]</scope>
    <source>
        <strain evidence="12">MGC-MH-2018</strain>
    </source>
</reference>
<evidence type="ECO:0000256" key="5">
    <source>
        <dbReference type="ARBA" id="ARBA00022692"/>
    </source>
</evidence>
<evidence type="ECO:0000256" key="9">
    <source>
        <dbReference type="ARBA" id="ARBA00023136"/>
    </source>
</evidence>
<keyword evidence="7 10" id="KW-1133">Transmembrane helix</keyword>
<dbReference type="GO" id="GO:0000139">
    <property type="term" value="C:Golgi membrane"/>
    <property type="evidence" value="ECO:0007669"/>
    <property type="project" value="UniProtKB-SubCell"/>
</dbReference>
<evidence type="ECO:0000256" key="8">
    <source>
        <dbReference type="ARBA" id="ARBA00023034"/>
    </source>
</evidence>
<dbReference type="GO" id="GO:0016758">
    <property type="term" value="F:hexosyltransferase activity"/>
    <property type="evidence" value="ECO:0007669"/>
    <property type="project" value="InterPro"/>
</dbReference>
<dbReference type="PANTHER" id="PTHR11214">
    <property type="entry name" value="BETA-1,3-N-ACETYLGLUCOSAMINYLTRANSFERASE"/>
    <property type="match status" value="1"/>
</dbReference>
<gene>
    <name evidence="12" type="ORF">JR316_013179</name>
</gene>
<evidence type="ECO:0000256" key="10">
    <source>
        <dbReference type="RuleBase" id="RU363063"/>
    </source>
</evidence>
<evidence type="ECO:0000256" key="6">
    <source>
        <dbReference type="ARBA" id="ARBA00022968"/>
    </source>
</evidence>
<evidence type="ECO:0000256" key="11">
    <source>
        <dbReference type="SAM" id="MobiDB-lite"/>
    </source>
</evidence>
<keyword evidence="4" id="KW-0808">Transferase</keyword>
<comment type="subcellular location">
    <subcellularLocation>
        <location evidence="1 10">Golgi apparatus membrane</location>
        <topology evidence="1 10">Single-pass type II membrane protein</topology>
    </subcellularLocation>
</comment>
<dbReference type="InterPro" id="IPR002659">
    <property type="entry name" value="Glyco_trans_31"/>
</dbReference>
<keyword evidence="3 10" id="KW-0328">Glycosyltransferase</keyword>
<accession>A0A8H7XJU8</accession>
<name>A0A8H7XJU8_PSICU</name>
<comment type="similarity">
    <text evidence="2 10">Belongs to the glycosyltransferase 31 family.</text>
</comment>
<comment type="caution">
    <text evidence="12">The sequence shown here is derived from an EMBL/GenBank/DDBJ whole genome shotgun (WGS) entry which is preliminary data.</text>
</comment>
<evidence type="ECO:0000256" key="2">
    <source>
        <dbReference type="ARBA" id="ARBA00008661"/>
    </source>
</evidence>
<dbReference type="Pfam" id="PF01762">
    <property type="entry name" value="Galactosyl_T"/>
    <property type="match status" value="1"/>
</dbReference>
<protein>
    <recommendedName>
        <fullName evidence="10">Hexosyltransferase</fullName>
        <ecNumber evidence="10">2.4.1.-</ecNumber>
    </recommendedName>
</protein>
<feature type="transmembrane region" description="Helical" evidence="10">
    <location>
        <begin position="71"/>
        <end position="96"/>
    </location>
</feature>
<sequence length="457" mass="52613">MYLFWNGYLRPSEVSYHHLPNHNPNLDEVDPESPPSPSPYTHHASAPDHRYISSVWPSLPQPVITSKRPRIFYRLSAFALLILACVACIILASGALDPFIGPDFVFENTLKPSYIGVDANTVNGTSPLVIKLAIISRVDAFERRQAIRESVLDGVPQEDVTLEYKFFVGRVPLPLKNHSVSVSRQKAHDEETRRIMRRIDRENEVYGDVLVVEDVEDIPERVAEKRFAALKWANDTPKEMYDYAMTMDSDTFCRFSTLARRMRYDPMYVGLRPREDNILIGRMSEHRLYWENTVTDNSRHANRNTNGNGKKDVEEDRWMTGPSYPYPIGIGYMLSSHLTATMLSADPELPHHIHYPYDDVMIGSWVAGLKILHDSSATFYPKPSKSSDISGSMHLPPYLPYQVNTTVVDDKIGWHDYKRRGLVAHAVGWETVCVHRLLPEEMKKFRKMKEVRMEWDY</sequence>
<dbReference type="EMBL" id="JAFIQS010000023">
    <property type="protein sequence ID" value="KAG5161892.1"/>
    <property type="molecule type" value="Genomic_DNA"/>
</dbReference>
<evidence type="ECO:0000256" key="1">
    <source>
        <dbReference type="ARBA" id="ARBA00004323"/>
    </source>
</evidence>
<dbReference type="PANTHER" id="PTHR11214:SF351">
    <property type="entry name" value="BETA-1,3-GALACTOSYLTRANSFERASE PVG3"/>
    <property type="match status" value="1"/>
</dbReference>
<organism evidence="12">
    <name type="scientific">Psilocybe cubensis</name>
    <name type="common">Psychedelic mushroom</name>
    <name type="synonym">Stropharia cubensis</name>
    <dbReference type="NCBI Taxonomy" id="181762"/>
    <lineage>
        <taxon>Eukaryota</taxon>
        <taxon>Fungi</taxon>
        <taxon>Dikarya</taxon>
        <taxon>Basidiomycota</taxon>
        <taxon>Agaricomycotina</taxon>
        <taxon>Agaricomycetes</taxon>
        <taxon>Agaricomycetidae</taxon>
        <taxon>Agaricales</taxon>
        <taxon>Agaricineae</taxon>
        <taxon>Strophariaceae</taxon>
        <taxon>Psilocybe</taxon>
    </lineage>
</organism>
<keyword evidence="5 10" id="KW-0812">Transmembrane</keyword>
<evidence type="ECO:0000256" key="7">
    <source>
        <dbReference type="ARBA" id="ARBA00022989"/>
    </source>
</evidence>
<evidence type="ECO:0000313" key="12">
    <source>
        <dbReference type="EMBL" id="KAG5161892.1"/>
    </source>
</evidence>
<dbReference type="AlphaFoldDB" id="A0A8H7XJU8"/>
<keyword evidence="9 10" id="KW-0472">Membrane</keyword>
<feature type="region of interest" description="Disordered" evidence="11">
    <location>
        <begin position="20"/>
        <end position="46"/>
    </location>
</feature>